<dbReference type="SUPFAM" id="SSF143744">
    <property type="entry name" value="GlcG-like"/>
    <property type="match status" value="1"/>
</dbReference>
<dbReference type="PANTHER" id="PTHR34309:SF1">
    <property type="entry name" value="PROTEIN GLCG"/>
    <property type="match status" value="1"/>
</dbReference>
<accession>A0ABS0ZED6</accession>
<dbReference type="PANTHER" id="PTHR34309">
    <property type="entry name" value="SLR1406 PROTEIN"/>
    <property type="match status" value="1"/>
</dbReference>
<dbReference type="Pfam" id="PF03928">
    <property type="entry name" value="HbpS-like"/>
    <property type="match status" value="1"/>
</dbReference>
<name>A0ABS0ZED6_9GAMM</name>
<dbReference type="InterPro" id="IPR052517">
    <property type="entry name" value="GlcG_carb_metab_protein"/>
</dbReference>
<keyword evidence="2" id="KW-1185">Reference proteome</keyword>
<evidence type="ECO:0000313" key="1">
    <source>
        <dbReference type="EMBL" id="MBJ7552031.1"/>
    </source>
</evidence>
<dbReference type="InterPro" id="IPR038084">
    <property type="entry name" value="PduO/GlcC-like_sf"/>
</dbReference>
<dbReference type="Proteomes" id="UP000598488">
    <property type="component" value="Unassembled WGS sequence"/>
</dbReference>
<protein>
    <submittedName>
        <fullName evidence="1">Heme-binding protein</fullName>
    </submittedName>
</protein>
<reference evidence="1 2" key="1">
    <citation type="submission" date="2020-12" db="EMBL/GenBank/DDBJ databases">
        <title>Comparative genome analysis of fungal antagonists Marinomonas ostreistagni 398 and M. spartinae 468.</title>
        <authorList>
            <person name="Fields J.L."/>
            <person name="Mavrodi O.V."/>
            <person name="Biber P.D."/>
            <person name="Indest K.J."/>
            <person name="Mavrodi D.V."/>
        </authorList>
    </citation>
    <scope>NUCLEOTIDE SEQUENCE [LARGE SCALE GENOMIC DNA]</scope>
    <source>
        <strain evidence="1 2">USM7</strain>
    </source>
</reference>
<dbReference type="EMBL" id="JAEMUH010000015">
    <property type="protein sequence ID" value="MBJ7552031.1"/>
    <property type="molecule type" value="Genomic_DNA"/>
</dbReference>
<dbReference type="RefSeq" id="WP_199463617.1">
    <property type="nucleotide sequence ID" value="NZ_JAEMUH010000015.1"/>
</dbReference>
<sequence>MKLVPVLLNDDVKAIAEASACYAIEHNHKVTIAIVDSGGHLLHLNRLEDTAPFTVDMATAKAKTAALTKRETGFYEDLVLKGRLSFLGMPLEGIMEGGFPIIIEEQVVGAIGVSGSTSQIDAKIANVALNNYQHKAF</sequence>
<comment type="caution">
    <text evidence="1">The sequence shown here is derived from an EMBL/GenBank/DDBJ whole genome shotgun (WGS) entry which is preliminary data.</text>
</comment>
<organism evidence="1 2">
    <name type="scientific">Marinomonas ostreistagni</name>
    <dbReference type="NCBI Taxonomy" id="359209"/>
    <lineage>
        <taxon>Bacteria</taxon>
        <taxon>Pseudomonadati</taxon>
        <taxon>Pseudomonadota</taxon>
        <taxon>Gammaproteobacteria</taxon>
        <taxon>Oceanospirillales</taxon>
        <taxon>Oceanospirillaceae</taxon>
        <taxon>Marinomonas</taxon>
    </lineage>
</organism>
<evidence type="ECO:0000313" key="2">
    <source>
        <dbReference type="Proteomes" id="UP000598488"/>
    </source>
</evidence>
<dbReference type="InterPro" id="IPR005624">
    <property type="entry name" value="PduO/GlcC-like"/>
</dbReference>
<gene>
    <name evidence="1" type="ORF">JHD44_15180</name>
</gene>
<dbReference type="Gene3D" id="3.30.450.150">
    <property type="entry name" value="Haem-degrading domain"/>
    <property type="match status" value="1"/>
</dbReference>
<proteinExistence type="predicted"/>